<dbReference type="InterPro" id="IPR023795">
    <property type="entry name" value="Serpin_CS"/>
</dbReference>
<dbReference type="PROSITE" id="PS51257">
    <property type="entry name" value="PROKAR_LIPOPROTEIN"/>
    <property type="match status" value="1"/>
</dbReference>
<dbReference type="PANTHER" id="PTHR11461">
    <property type="entry name" value="SERINE PROTEASE INHIBITOR, SERPIN"/>
    <property type="match status" value="1"/>
</dbReference>
<evidence type="ECO:0000259" key="3">
    <source>
        <dbReference type="SMART" id="SM00093"/>
    </source>
</evidence>
<evidence type="ECO:0000256" key="1">
    <source>
        <dbReference type="RuleBase" id="RU000411"/>
    </source>
</evidence>
<dbReference type="CDD" id="cd19590">
    <property type="entry name" value="serpin_thermopin-like"/>
    <property type="match status" value="1"/>
</dbReference>
<feature type="region of interest" description="Disordered" evidence="2">
    <location>
        <begin position="28"/>
        <end position="50"/>
    </location>
</feature>
<keyword evidence="5" id="KW-1185">Reference proteome</keyword>
<comment type="similarity">
    <text evidence="1">Belongs to the serpin family.</text>
</comment>
<dbReference type="InterPro" id="IPR023796">
    <property type="entry name" value="Serpin_dom"/>
</dbReference>
<dbReference type="RefSeq" id="WP_278099912.1">
    <property type="nucleotide sequence ID" value="NZ_CP091092.1"/>
</dbReference>
<name>A0AAF0JLU4_9EURY</name>
<dbReference type="GeneID" id="79949004"/>
<evidence type="ECO:0000256" key="2">
    <source>
        <dbReference type="SAM" id="MobiDB-lite"/>
    </source>
</evidence>
<dbReference type="EMBL" id="CP091092">
    <property type="protein sequence ID" value="WFN37074.1"/>
    <property type="molecule type" value="Genomic_DNA"/>
</dbReference>
<feature type="domain" description="Serpin" evidence="3">
    <location>
        <begin position="63"/>
        <end position="430"/>
    </location>
</feature>
<dbReference type="GO" id="GO:0004867">
    <property type="term" value="F:serine-type endopeptidase inhibitor activity"/>
    <property type="evidence" value="ECO:0007669"/>
    <property type="project" value="InterPro"/>
</dbReference>
<feature type="compositionally biased region" description="Basic and acidic residues" evidence="2">
    <location>
        <begin position="28"/>
        <end position="42"/>
    </location>
</feature>
<dbReference type="SMART" id="SM00093">
    <property type="entry name" value="SERPIN"/>
    <property type="match status" value="1"/>
</dbReference>
<dbReference type="AlphaFoldDB" id="A0AAF0JLU4"/>
<dbReference type="GO" id="GO:0005615">
    <property type="term" value="C:extracellular space"/>
    <property type="evidence" value="ECO:0007669"/>
    <property type="project" value="InterPro"/>
</dbReference>
<dbReference type="InterPro" id="IPR042178">
    <property type="entry name" value="Serpin_sf_1"/>
</dbReference>
<evidence type="ECO:0000313" key="4">
    <source>
        <dbReference type="EMBL" id="WFN37074.1"/>
    </source>
</evidence>
<evidence type="ECO:0000313" key="5">
    <source>
        <dbReference type="Proteomes" id="UP001218895"/>
    </source>
</evidence>
<dbReference type="Proteomes" id="UP001218895">
    <property type="component" value="Chromosome"/>
</dbReference>
<dbReference type="Gene3D" id="3.30.497.10">
    <property type="entry name" value="Antithrombin, subunit I, domain 2"/>
    <property type="match status" value="1"/>
</dbReference>
<reference evidence="4" key="1">
    <citation type="submission" date="2022-01" db="EMBL/GenBank/DDBJ databases">
        <title>Complete genome of Methanomicrobium antiquum DSM 21220.</title>
        <authorList>
            <person name="Chen S.-C."/>
            <person name="You Y.-T."/>
            <person name="Zhou Y.-Z."/>
            <person name="Lai M.-C."/>
        </authorList>
    </citation>
    <scope>NUCLEOTIDE SEQUENCE</scope>
    <source>
        <strain evidence="4">DSM 21220</strain>
    </source>
</reference>
<dbReference type="InterPro" id="IPR000215">
    <property type="entry name" value="Serpin_fam"/>
</dbReference>
<dbReference type="KEGG" id="manq:L1994_01370"/>
<sequence>MKKFTFAAVTLLIFCAIFAGCTGVSDPDNKDSGDKTPDKTHGAELNSTESEKAVASANTNFAFSLYDAISKETEVDSNIFYSPYSISSAFALVYEGAKENTADEISSVFYFPKSIDILRQGFRDLNTAINEENSAYDLSVANALWAEKTHPFLDSYMKTAEEYYSAETKNLNFIEKPEDSRLEINKWTEVKTNEKIKDLIPQGMIDSMTRLVITNAVYFKGDWVKEFDKNKTSKADFTTPAGKVVAVDMMQRTDEDALFDYAETETVQALKMPYESSDSNGLSMIILLPKDNTLSKAEDYLTFDKYSDLTDSMTEEEVMVYLPKFMLETKYSLSDTLKSMGMTDSFSASADFSGMDGTKSLSISYVVHKAYVDVDEEGTEAAAATAVVMQLTSVIEKDPAFVFMADHPFIFTIQDDKTGNILFVGRICNPES</sequence>
<protein>
    <submittedName>
        <fullName evidence="4">Serpin family protein</fullName>
    </submittedName>
</protein>
<dbReference type="PANTHER" id="PTHR11461:SF211">
    <property type="entry name" value="GH10112P-RELATED"/>
    <property type="match status" value="1"/>
</dbReference>
<gene>
    <name evidence="4" type="ORF">L1994_01370</name>
</gene>
<dbReference type="InterPro" id="IPR036186">
    <property type="entry name" value="Serpin_sf"/>
</dbReference>
<dbReference type="PROSITE" id="PS00284">
    <property type="entry name" value="SERPIN"/>
    <property type="match status" value="1"/>
</dbReference>
<dbReference type="SUPFAM" id="SSF56574">
    <property type="entry name" value="Serpins"/>
    <property type="match status" value="1"/>
</dbReference>
<organism evidence="4 5">
    <name type="scientific">Methanomicrobium antiquum</name>
    <dbReference type="NCBI Taxonomy" id="487686"/>
    <lineage>
        <taxon>Archaea</taxon>
        <taxon>Methanobacteriati</taxon>
        <taxon>Methanobacteriota</taxon>
        <taxon>Stenosarchaea group</taxon>
        <taxon>Methanomicrobia</taxon>
        <taxon>Methanomicrobiales</taxon>
        <taxon>Methanomicrobiaceae</taxon>
        <taxon>Methanomicrobium</taxon>
    </lineage>
</organism>
<dbReference type="InterPro" id="IPR042185">
    <property type="entry name" value="Serpin_sf_2"/>
</dbReference>
<accession>A0AAF0JLU4</accession>
<dbReference type="Pfam" id="PF00079">
    <property type="entry name" value="Serpin"/>
    <property type="match status" value="1"/>
</dbReference>
<dbReference type="Gene3D" id="2.30.39.10">
    <property type="entry name" value="Alpha-1-antitrypsin, domain 1"/>
    <property type="match status" value="1"/>
</dbReference>
<proteinExistence type="inferred from homology"/>